<feature type="domain" description="TauD/TfdA-like" evidence="8">
    <location>
        <begin position="19"/>
        <end position="287"/>
    </location>
</feature>
<dbReference type="InterPro" id="IPR051323">
    <property type="entry name" value="AtsK-like"/>
</dbReference>
<evidence type="ECO:0000256" key="1">
    <source>
        <dbReference type="ARBA" id="ARBA00001954"/>
    </source>
</evidence>
<accession>A0A7W8LDL6</accession>
<evidence type="ECO:0000256" key="3">
    <source>
        <dbReference type="ARBA" id="ARBA00022723"/>
    </source>
</evidence>
<keyword evidence="4 9" id="KW-0223">Dioxygenase</keyword>
<evidence type="ECO:0000256" key="4">
    <source>
        <dbReference type="ARBA" id="ARBA00022964"/>
    </source>
</evidence>
<dbReference type="InterPro" id="IPR003819">
    <property type="entry name" value="TauD/TfdA-like"/>
</dbReference>
<keyword evidence="3" id="KW-0479">Metal-binding</keyword>
<dbReference type="GO" id="GO:0005737">
    <property type="term" value="C:cytoplasm"/>
    <property type="evidence" value="ECO:0007669"/>
    <property type="project" value="TreeGrafter"/>
</dbReference>
<dbReference type="Gene3D" id="3.60.130.10">
    <property type="entry name" value="Clavaminate synthase-like"/>
    <property type="match status" value="1"/>
</dbReference>
<dbReference type="GO" id="GO:0000908">
    <property type="term" value="F:taurine dioxygenase activity"/>
    <property type="evidence" value="ECO:0007669"/>
    <property type="project" value="UniProtKB-EC"/>
</dbReference>
<feature type="compositionally biased region" description="Basic and acidic residues" evidence="7">
    <location>
        <begin position="297"/>
        <end position="312"/>
    </location>
</feature>
<dbReference type="Proteomes" id="UP000592820">
    <property type="component" value="Unassembled WGS sequence"/>
</dbReference>
<proteinExistence type="inferred from homology"/>
<evidence type="ECO:0000256" key="2">
    <source>
        <dbReference type="ARBA" id="ARBA00005896"/>
    </source>
</evidence>
<dbReference type="EMBL" id="JACHDE010000015">
    <property type="protein sequence ID" value="MBB5403704.1"/>
    <property type="molecule type" value="Genomic_DNA"/>
</dbReference>
<keyword evidence="6" id="KW-0408">Iron</keyword>
<dbReference type="AlphaFoldDB" id="A0A7W8LDL6"/>
<sequence length="327" mass="36416">MSSSAQSNLDTSFENLRIRRVAGLIGGEVQDFKLSPALDESVIDTLHRALVKYKVLFFRDQGHLDDVSHQAFGARFGETVAHPTVPSPEGTALFELDASKGGGRADSWHTDVTFVDAFPKISILRGVKIPAYGGDTVWANTAVAYERLPDDLKRLADSLWAVHTNDYDYGAERIAGTDTQSAAARLAHHQNVFVSTVYEAEHPIVHVHPVSGERALLLGHFIKRIVGLSSSESARIFEILQNRVIRLENTVRWQWRENDVAIWDNRATQHYAVNDYGTQERLVRRVTVAGERAVSVDGRRSRTLRRPERKTQVDSPQATREPAASAA</sequence>
<feature type="region of interest" description="Disordered" evidence="7">
    <location>
        <begin position="297"/>
        <end position="327"/>
    </location>
</feature>
<dbReference type="GO" id="GO:0046872">
    <property type="term" value="F:metal ion binding"/>
    <property type="evidence" value="ECO:0007669"/>
    <property type="project" value="UniProtKB-KW"/>
</dbReference>
<dbReference type="PANTHER" id="PTHR30468:SF5">
    <property type="entry name" value="ALPHA-KETOGLUTARATE-DEPENDENT SULFATE ESTER DIOXYGENASE"/>
    <property type="match status" value="1"/>
</dbReference>
<comment type="caution">
    <text evidence="9">The sequence shown here is derived from an EMBL/GenBank/DDBJ whole genome shotgun (WGS) entry which is preliminary data.</text>
</comment>
<evidence type="ECO:0000256" key="7">
    <source>
        <dbReference type="SAM" id="MobiDB-lite"/>
    </source>
</evidence>
<evidence type="ECO:0000256" key="5">
    <source>
        <dbReference type="ARBA" id="ARBA00023002"/>
    </source>
</evidence>
<gene>
    <name evidence="9" type="ORF">HDG41_005794</name>
</gene>
<organism evidence="9 10">
    <name type="scientific">Paraburkholderia youngii</name>
    <dbReference type="NCBI Taxonomy" id="2782701"/>
    <lineage>
        <taxon>Bacteria</taxon>
        <taxon>Pseudomonadati</taxon>
        <taxon>Pseudomonadota</taxon>
        <taxon>Betaproteobacteria</taxon>
        <taxon>Burkholderiales</taxon>
        <taxon>Burkholderiaceae</taxon>
        <taxon>Paraburkholderia</taxon>
    </lineage>
</organism>
<comment type="cofactor">
    <cofactor evidence="1">
        <name>Fe(2+)</name>
        <dbReference type="ChEBI" id="CHEBI:29033"/>
    </cofactor>
</comment>
<keyword evidence="5 9" id="KW-0560">Oxidoreductase</keyword>
<evidence type="ECO:0000313" key="9">
    <source>
        <dbReference type="EMBL" id="MBB5403704.1"/>
    </source>
</evidence>
<evidence type="ECO:0000256" key="6">
    <source>
        <dbReference type="ARBA" id="ARBA00023004"/>
    </source>
</evidence>
<dbReference type="PANTHER" id="PTHR30468">
    <property type="entry name" value="ALPHA-KETOGLUTARATE-DEPENDENT SULFONATE DIOXYGENASE"/>
    <property type="match status" value="1"/>
</dbReference>
<dbReference type="InterPro" id="IPR042098">
    <property type="entry name" value="TauD-like_sf"/>
</dbReference>
<protein>
    <submittedName>
        <fullName evidence="9">Taurine dioxygenase</fullName>
        <ecNumber evidence="9">1.14.11.17</ecNumber>
    </submittedName>
</protein>
<name>A0A7W8LDL6_9BURK</name>
<comment type="similarity">
    <text evidence="2">Belongs to the TfdA dioxygenase family.</text>
</comment>
<dbReference type="EC" id="1.14.11.17" evidence="9"/>
<dbReference type="RefSeq" id="WP_184227912.1">
    <property type="nucleotide sequence ID" value="NZ_JACHDE010000015.1"/>
</dbReference>
<reference evidence="9 10" key="1">
    <citation type="submission" date="2020-08" db="EMBL/GenBank/DDBJ databases">
        <title>Genomic Encyclopedia of Type Strains, Phase IV (KMG-V): Genome sequencing to study the core and pangenomes of soil and plant-associated prokaryotes.</title>
        <authorList>
            <person name="Whitman W."/>
        </authorList>
    </citation>
    <scope>NUCLEOTIDE SEQUENCE [LARGE SCALE GENOMIC DNA]</scope>
    <source>
        <strain evidence="9 10">JPY162</strain>
    </source>
</reference>
<dbReference type="Pfam" id="PF02668">
    <property type="entry name" value="TauD"/>
    <property type="match status" value="1"/>
</dbReference>
<dbReference type="SUPFAM" id="SSF51197">
    <property type="entry name" value="Clavaminate synthase-like"/>
    <property type="match status" value="1"/>
</dbReference>
<evidence type="ECO:0000259" key="8">
    <source>
        <dbReference type="Pfam" id="PF02668"/>
    </source>
</evidence>
<dbReference type="FunFam" id="3.60.130.10:FF:000002">
    <property type="entry name" value="Alpha-ketoglutarate-dependent taurine dioxygenase"/>
    <property type="match status" value="1"/>
</dbReference>
<evidence type="ECO:0000313" key="10">
    <source>
        <dbReference type="Proteomes" id="UP000592820"/>
    </source>
</evidence>